<evidence type="ECO:0000256" key="5">
    <source>
        <dbReference type="ARBA" id="ARBA00023069"/>
    </source>
</evidence>
<evidence type="ECO:0000256" key="7">
    <source>
        <dbReference type="SAM" id="Coils"/>
    </source>
</evidence>
<evidence type="ECO:0000256" key="6">
    <source>
        <dbReference type="ARBA" id="ARBA00023273"/>
    </source>
</evidence>
<evidence type="ECO:0000256" key="1">
    <source>
        <dbReference type="ARBA" id="ARBA00004138"/>
    </source>
</evidence>
<organism evidence="9 10">
    <name type="scientific">Merluccius polli</name>
    <name type="common">Benguela hake</name>
    <name type="synonym">Merluccius cadenati</name>
    <dbReference type="NCBI Taxonomy" id="89951"/>
    <lineage>
        <taxon>Eukaryota</taxon>
        <taxon>Metazoa</taxon>
        <taxon>Chordata</taxon>
        <taxon>Craniata</taxon>
        <taxon>Vertebrata</taxon>
        <taxon>Euteleostomi</taxon>
        <taxon>Actinopterygii</taxon>
        <taxon>Neopterygii</taxon>
        <taxon>Teleostei</taxon>
        <taxon>Neoteleostei</taxon>
        <taxon>Acanthomorphata</taxon>
        <taxon>Zeiogadaria</taxon>
        <taxon>Gadariae</taxon>
        <taxon>Gadiformes</taxon>
        <taxon>Gadoidei</taxon>
        <taxon>Merlucciidae</taxon>
        <taxon>Merluccius</taxon>
    </lineage>
</organism>
<feature type="compositionally biased region" description="Pro residues" evidence="8">
    <location>
        <begin position="451"/>
        <end position="465"/>
    </location>
</feature>
<dbReference type="PANTHER" id="PTHR31954:SF1">
    <property type="entry name" value="CILIA- AND FLAGELLA-ASSOCIATED PROTEIN 157"/>
    <property type="match status" value="1"/>
</dbReference>
<dbReference type="PANTHER" id="PTHR31954">
    <property type="entry name" value="CILIA- AND FLAGELLA-ASSOCIATED PROTEIN 157"/>
    <property type="match status" value="1"/>
</dbReference>
<proteinExistence type="inferred from homology"/>
<dbReference type="GO" id="GO:0007288">
    <property type="term" value="P:sperm axoneme assembly"/>
    <property type="evidence" value="ECO:0007669"/>
    <property type="project" value="TreeGrafter"/>
</dbReference>
<keyword evidence="5" id="KW-0969">Cilium</keyword>
<feature type="compositionally biased region" description="Basic and acidic residues" evidence="8">
    <location>
        <begin position="1"/>
        <end position="13"/>
    </location>
</feature>
<feature type="coiled-coil region" evidence="7">
    <location>
        <begin position="142"/>
        <end position="169"/>
    </location>
</feature>
<comment type="subcellular location">
    <subcellularLocation>
        <location evidence="1">Cell projection</location>
        <location evidence="1">Cilium</location>
    </subcellularLocation>
</comment>
<sequence length="609" mass="67766">MSKKNEKKDGEKSKQKKSVPAAPAERSEAGFYLLQTRALEEQVERYQRKCDELEVQKADFSSRYSLLEQEKRDMVQYLKRCMAQLEEDLAAASERLGSEQLAREEQTRLLDLQLSQLRQDHQERSDQLSAENMTLAGKLASLEEFGEQRERLMSDLSLLEEQLANQKETHNEVIYQLEKNAVLEKERLKRENADNMGKAAVELQLQARRGVSEAVSRCLGEREALQGELAHLAEQNQVLVQENQALKDTESLLRRKDQVLEPLIRHLSHSKQSNLRVVQQLTDRCKQLGVELKEQDSICQGLQQIQSQHTLLLAEAQALRQEHERVLEQGRKDAMTAKRLGEELEDERRRRGQTETILQEAAVALGRALMVERNEEEEQQEVEEQELQVVVCRNQIMLKLLAILNRAAWLGVDCGMTHLLSKETPPQIQSSQKPTSDPGTQVWYHSRNRPPGGPRWAPLPGPPASTPGLSGPEALVLSILAGELLPDLLHTAAGNDRVAVGRRDPNPPADVLLIGTVAQGSGGPGRVTERVPVQQHGLQQGAAQHQVMKQRRGGDTRTAGPPAAQLLLAEGSGTAATAHAPHWLARPGLGTGFGATADVRDRFGGNALL</sequence>
<evidence type="ECO:0000313" key="10">
    <source>
        <dbReference type="Proteomes" id="UP001174136"/>
    </source>
</evidence>
<feature type="coiled-coil region" evidence="7">
    <location>
        <begin position="368"/>
        <end position="395"/>
    </location>
</feature>
<gene>
    <name evidence="9" type="primary">cfap157</name>
    <name evidence="9" type="ORF">N1851_000204</name>
</gene>
<feature type="coiled-coil region" evidence="7">
    <location>
        <begin position="36"/>
        <end position="102"/>
    </location>
</feature>
<comment type="similarity">
    <text evidence="2">Belongs to the CFAP157 family.</text>
</comment>
<feature type="region of interest" description="Disordered" evidence="8">
    <location>
        <begin position="423"/>
        <end position="469"/>
    </location>
</feature>
<dbReference type="GO" id="GO:0036064">
    <property type="term" value="C:ciliary basal body"/>
    <property type="evidence" value="ECO:0007669"/>
    <property type="project" value="TreeGrafter"/>
</dbReference>
<evidence type="ECO:0000256" key="8">
    <source>
        <dbReference type="SAM" id="MobiDB-lite"/>
    </source>
</evidence>
<dbReference type="EMBL" id="JAOPHQ010000005">
    <property type="protein sequence ID" value="KAK0156488.1"/>
    <property type="molecule type" value="Genomic_DNA"/>
</dbReference>
<dbReference type="Proteomes" id="UP001174136">
    <property type="component" value="Unassembled WGS sequence"/>
</dbReference>
<reference evidence="9" key="1">
    <citation type="journal article" date="2023" name="Front. Mar. Sci.">
        <title>A new Merluccius polli reference genome to investigate the effects of global change in West African waters.</title>
        <authorList>
            <person name="Mateo J.L."/>
            <person name="Blanco-Fernandez C."/>
            <person name="Garcia-Vazquez E."/>
            <person name="Machado-Schiaffino G."/>
        </authorList>
    </citation>
    <scope>NUCLEOTIDE SEQUENCE</scope>
    <source>
        <strain evidence="9">C29</strain>
        <tissue evidence="9">Fin</tissue>
    </source>
</reference>
<dbReference type="GO" id="GO:0008017">
    <property type="term" value="F:microtubule binding"/>
    <property type="evidence" value="ECO:0007669"/>
    <property type="project" value="TreeGrafter"/>
</dbReference>
<accession>A0AA47NCF8</accession>
<keyword evidence="6" id="KW-0966">Cell projection</keyword>
<evidence type="ECO:0000256" key="4">
    <source>
        <dbReference type="ARBA" id="ARBA00023054"/>
    </source>
</evidence>
<keyword evidence="10" id="KW-1185">Reference proteome</keyword>
<comment type="caution">
    <text evidence="9">The sequence shown here is derived from an EMBL/GenBank/DDBJ whole genome shotgun (WGS) entry which is preliminary data.</text>
</comment>
<feature type="coiled-coil region" evidence="7">
    <location>
        <begin position="302"/>
        <end position="333"/>
    </location>
</feature>
<feature type="compositionally biased region" description="Polar residues" evidence="8">
    <location>
        <begin position="424"/>
        <end position="439"/>
    </location>
</feature>
<evidence type="ECO:0000313" key="9">
    <source>
        <dbReference type="EMBL" id="KAK0156488.1"/>
    </source>
</evidence>
<keyword evidence="4 7" id="KW-0175">Coiled coil</keyword>
<name>A0AA47NCF8_MERPO</name>
<protein>
    <recommendedName>
        <fullName evidence="3">Cilia- and flagella-associated protein 157</fullName>
    </recommendedName>
</protein>
<dbReference type="InterPro" id="IPR038844">
    <property type="entry name" value="CFAP157"/>
</dbReference>
<keyword evidence="9" id="KW-0282">Flagellum</keyword>
<feature type="coiled-coil region" evidence="7">
    <location>
        <begin position="222"/>
        <end position="249"/>
    </location>
</feature>
<evidence type="ECO:0000256" key="2">
    <source>
        <dbReference type="ARBA" id="ARBA00010841"/>
    </source>
</evidence>
<dbReference type="AlphaFoldDB" id="A0AA47NCF8"/>
<evidence type="ECO:0000256" key="3">
    <source>
        <dbReference type="ARBA" id="ARBA00014087"/>
    </source>
</evidence>
<feature type="region of interest" description="Disordered" evidence="8">
    <location>
        <begin position="1"/>
        <end position="25"/>
    </location>
</feature>